<accession>A0AAV7RZK4</accession>
<dbReference type="Proteomes" id="UP001066276">
    <property type="component" value="Chromosome 5"/>
</dbReference>
<name>A0AAV7RZK4_PLEWA</name>
<sequence>MLRAQSGGSLPRTHVLVELIVQTGAQLGQGEDGGKDSTATTFHIEVLIMQAFAQETLDPVLASGDELLWDPDAMDLTLANP</sequence>
<organism evidence="1 2">
    <name type="scientific">Pleurodeles waltl</name>
    <name type="common">Iberian ribbed newt</name>
    <dbReference type="NCBI Taxonomy" id="8319"/>
    <lineage>
        <taxon>Eukaryota</taxon>
        <taxon>Metazoa</taxon>
        <taxon>Chordata</taxon>
        <taxon>Craniata</taxon>
        <taxon>Vertebrata</taxon>
        <taxon>Euteleostomi</taxon>
        <taxon>Amphibia</taxon>
        <taxon>Batrachia</taxon>
        <taxon>Caudata</taxon>
        <taxon>Salamandroidea</taxon>
        <taxon>Salamandridae</taxon>
        <taxon>Pleurodelinae</taxon>
        <taxon>Pleurodeles</taxon>
    </lineage>
</organism>
<keyword evidence="2" id="KW-1185">Reference proteome</keyword>
<reference evidence="1" key="1">
    <citation type="journal article" date="2022" name="bioRxiv">
        <title>Sequencing and chromosome-scale assembly of the giantPleurodeles waltlgenome.</title>
        <authorList>
            <person name="Brown T."/>
            <person name="Elewa A."/>
            <person name="Iarovenko S."/>
            <person name="Subramanian E."/>
            <person name="Araus A.J."/>
            <person name="Petzold A."/>
            <person name="Susuki M."/>
            <person name="Suzuki K.-i.T."/>
            <person name="Hayashi T."/>
            <person name="Toyoda A."/>
            <person name="Oliveira C."/>
            <person name="Osipova E."/>
            <person name="Leigh N.D."/>
            <person name="Simon A."/>
            <person name="Yun M.H."/>
        </authorList>
    </citation>
    <scope>NUCLEOTIDE SEQUENCE</scope>
    <source>
        <strain evidence="1">20211129_DDA</strain>
        <tissue evidence="1">Liver</tissue>
    </source>
</reference>
<gene>
    <name evidence="1" type="ORF">NDU88_010071</name>
</gene>
<evidence type="ECO:0000313" key="2">
    <source>
        <dbReference type="Proteomes" id="UP001066276"/>
    </source>
</evidence>
<dbReference type="AlphaFoldDB" id="A0AAV7RZK4"/>
<comment type="caution">
    <text evidence="1">The sequence shown here is derived from an EMBL/GenBank/DDBJ whole genome shotgun (WGS) entry which is preliminary data.</text>
</comment>
<proteinExistence type="predicted"/>
<dbReference type="EMBL" id="JANPWB010000009">
    <property type="protein sequence ID" value="KAJ1157358.1"/>
    <property type="molecule type" value="Genomic_DNA"/>
</dbReference>
<evidence type="ECO:0000313" key="1">
    <source>
        <dbReference type="EMBL" id="KAJ1157358.1"/>
    </source>
</evidence>
<protein>
    <submittedName>
        <fullName evidence="1">Uncharacterized protein</fullName>
    </submittedName>
</protein>